<keyword evidence="3 7" id="KW-0812">Transmembrane</keyword>
<dbReference type="RefSeq" id="XP_022472309.1">
    <property type="nucleotide sequence ID" value="XM_022621163.1"/>
</dbReference>
<comment type="caution">
    <text evidence="9">The sequence shown here is derived from an EMBL/GenBank/DDBJ whole genome shotgun (WGS) entry which is preliminary data.</text>
</comment>
<dbReference type="EMBL" id="MJBS01000087">
    <property type="protein sequence ID" value="OHE95147.1"/>
    <property type="molecule type" value="Genomic_DNA"/>
</dbReference>
<evidence type="ECO:0000256" key="5">
    <source>
        <dbReference type="ARBA" id="ARBA00022989"/>
    </source>
</evidence>
<keyword evidence="4" id="KW-0029">Amino-acid transport</keyword>
<dbReference type="PANTHER" id="PTHR43341:SF1">
    <property type="entry name" value="GENERAL AMINO-ACID PERMEASE GAP1"/>
    <property type="match status" value="1"/>
</dbReference>
<evidence type="ECO:0000313" key="10">
    <source>
        <dbReference type="Proteomes" id="UP000176998"/>
    </source>
</evidence>
<protein>
    <submittedName>
        <fullName evidence="9">Amino acid permease</fullName>
    </submittedName>
</protein>
<evidence type="ECO:0000256" key="6">
    <source>
        <dbReference type="ARBA" id="ARBA00023136"/>
    </source>
</evidence>
<feature type="transmembrane region" description="Helical" evidence="7">
    <location>
        <begin position="32"/>
        <end position="56"/>
    </location>
</feature>
<dbReference type="AlphaFoldDB" id="A0A1G4B189"/>
<feature type="transmembrane region" description="Helical" evidence="7">
    <location>
        <begin position="77"/>
        <end position="94"/>
    </location>
</feature>
<name>A0A1G4B189_9PEZI</name>
<dbReference type="GO" id="GO:0015171">
    <property type="term" value="F:amino acid transmembrane transporter activity"/>
    <property type="evidence" value="ECO:0007669"/>
    <property type="project" value="TreeGrafter"/>
</dbReference>
<evidence type="ECO:0000256" key="2">
    <source>
        <dbReference type="ARBA" id="ARBA00022448"/>
    </source>
</evidence>
<accession>A0A1G4B189</accession>
<evidence type="ECO:0000259" key="8">
    <source>
        <dbReference type="Pfam" id="PF00324"/>
    </source>
</evidence>
<keyword evidence="5 7" id="KW-1133">Transmembrane helix</keyword>
<organism evidence="9 10">
    <name type="scientific">Colletotrichum orchidophilum</name>
    <dbReference type="NCBI Taxonomy" id="1209926"/>
    <lineage>
        <taxon>Eukaryota</taxon>
        <taxon>Fungi</taxon>
        <taxon>Dikarya</taxon>
        <taxon>Ascomycota</taxon>
        <taxon>Pezizomycotina</taxon>
        <taxon>Sordariomycetes</taxon>
        <taxon>Hypocreomycetidae</taxon>
        <taxon>Glomerellales</taxon>
        <taxon>Glomerellaceae</taxon>
        <taxon>Colletotrichum</taxon>
    </lineage>
</organism>
<keyword evidence="6 7" id="KW-0472">Membrane</keyword>
<reference evidence="9 10" key="1">
    <citation type="submission" date="2016-09" db="EMBL/GenBank/DDBJ databases">
        <authorList>
            <person name="Capua I."/>
            <person name="De Benedictis P."/>
            <person name="Joannis T."/>
            <person name="Lombin L.H."/>
            <person name="Cattoli G."/>
        </authorList>
    </citation>
    <scope>NUCLEOTIDE SEQUENCE [LARGE SCALE GENOMIC DNA]</scope>
    <source>
        <strain evidence="9 10">IMI 309357</strain>
    </source>
</reference>
<keyword evidence="2" id="KW-0813">Transport</keyword>
<dbReference type="PANTHER" id="PTHR43341">
    <property type="entry name" value="AMINO ACID PERMEASE"/>
    <property type="match status" value="1"/>
</dbReference>
<dbReference type="InterPro" id="IPR004841">
    <property type="entry name" value="AA-permease/SLC12A_dom"/>
</dbReference>
<proteinExistence type="predicted"/>
<keyword evidence="10" id="KW-1185">Reference proteome</keyword>
<dbReference type="OrthoDB" id="3900342at2759"/>
<dbReference type="GeneID" id="34562673"/>
<dbReference type="GO" id="GO:0016020">
    <property type="term" value="C:membrane"/>
    <property type="evidence" value="ECO:0007669"/>
    <property type="project" value="UniProtKB-SubCell"/>
</dbReference>
<evidence type="ECO:0000256" key="4">
    <source>
        <dbReference type="ARBA" id="ARBA00022970"/>
    </source>
</evidence>
<evidence type="ECO:0000256" key="7">
    <source>
        <dbReference type="SAM" id="Phobius"/>
    </source>
</evidence>
<evidence type="ECO:0000256" key="1">
    <source>
        <dbReference type="ARBA" id="ARBA00004141"/>
    </source>
</evidence>
<sequence length="147" mass="16792">GAIRPTLRLRRRHDGGGVPGLPQREQPRRRGVFFWISSWSAVSTLVAWASVCYIYRCLRYQRIDRNTLPYKAPMQPFLVYFAVVLCFVAFLNGFDAFCLGGFSAKTILPPCIDIPVFLSLLRGYNFVKKSKFVSIFETDIWSEKGGD</sequence>
<evidence type="ECO:0000313" key="9">
    <source>
        <dbReference type="EMBL" id="OHE95147.1"/>
    </source>
</evidence>
<dbReference type="Pfam" id="PF00324">
    <property type="entry name" value="AA_permease"/>
    <property type="match status" value="1"/>
</dbReference>
<gene>
    <name evidence="9" type="ORF">CORC01_09534</name>
</gene>
<feature type="non-terminal residue" evidence="9">
    <location>
        <position position="1"/>
    </location>
</feature>
<dbReference type="Proteomes" id="UP000176998">
    <property type="component" value="Unassembled WGS sequence"/>
</dbReference>
<dbReference type="STRING" id="1209926.A0A1G4B189"/>
<comment type="subcellular location">
    <subcellularLocation>
        <location evidence="1">Membrane</location>
        <topology evidence="1">Multi-pass membrane protein</topology>
    </subcellularLocation>
</comment>
<evidence type="ECO:0000256" key="3">
    <source>
        <dbReference type="ARBA" id="ARBA00022692"/>
    </source>
</evidence>
<dbReference type="InterPro" id="IPR050524">
    <property type="entry name" value="APC_YAT"/>
</dbReference>
<feature type="domain" description="Amino acid permease/ SLC12A" evidence="8">
    <location>
        <begin position="31"/>
        <end position="132"/>
    </location>
</feature>